<evidence type="ECO:0000256" key="10">
    <source>
        <dbReference type="SAM" id="Phobius"/>
    </source>
</evidence>
<dbReference type="GO" id="GO:0031201">
    <property type="term" value="C:SNARE complex"/>
    <property type="evidence" value="ECO:0007669"/>
    <property type="project" value="TreeGrafter"/>
</dbReference>
<evidence type="ECO:0000313" key="11">
    <source>
        <dbReference type="EMBL" id="OMJ75956.1"/>
    </source>
</evidence>
<feature type="coiled-coil region" evidence="9">
    <location>
        <begin position="4"/>
        <end position="31"/>
    </location>
</feature>
<dbReference type="GO" id="GO:0015031">
    <property type="term" value="P:protein transport"/>
    <property type="evidence" value="ECO:0007669"/>
    <property type="project" value="UniProtKB-KW"/>
</dbReference>
<evidence type="ECO:0000256" key="5">
    <source>
        <dbReference type="ARBA" id="ARBA00022927"/>
    </source>
</evidence>
<dbReference type="GO" id="GO:0005797">
    <property type="term" value="C:Golgi medial cisterna"/>
    <property type="evidence" value="ECO:0007669"/>
    <property type="project" value="TreeGrafter"/>
</dbReference>
<dbReference type="GO" id="GO:0005801">
    <property type="term" value="C:cis-Golgi network"/>
    <property type="evidence" value="ECO:0007669"/>
    <property type="project" value="InterPro"/>
</dbReference>
<comment type="caution">
    <text evidence="11">The sequence shown here is derived from an EMBL/GenBank/DDBJ whole genome shotgun (WGS) entry which is preliminary data.</text>
</comment>
<dbReference type="EMBL" id="MPUH01000659">
    <property type="protein sequence ID" value="OMJ75956.1"/>
    <property type="molecule type" value="Genomic_DNA"/>
</dbReference>
<dbReference type="GO" id="GO:0006906">
    <property type="term" value="P:vesicle fusion"/>
    <property type="evidence" value="ECO:0007669"/>
    <property type="project" value="TreeGrafter"/>
</dbReference>
<dbReference type="GO" id="GO:0000139">
    <property type="term" value="C:Golgi membrane"/>
    <property type="evidence" value="ECO:0007669"/>
    <property type="project" value="UniProtKB-SubCell"/>
</dbReference>
<feature type="transmembrane region" description="Helical" evidence="10">
    <location>
        <begin position="191"/>
        <end position="211"/>
    </location>
</feature>
<keyword evidence="5" id="KW-0653">Protein transport</keyword>
<keyword evidence="4 10" id="KW-0812">Transmembrane</keyword>
<evidence type="ECO:0000256" key="8">
    <source>
        <dbReference type="ARBA" id="ARBA00023136"/>
    </source>
</evidence>
<evidence type="ECO:0000256" key="9">
    <source>
        <dbReference type="SAM" id="Coils"/>
    </source>
</evidence>
<comment type="similarity">
    <text evidence="2">Belongs to the GOSR1 family.</text>
</comment>
<keyword evidence="8 10" id="KW-0472">Membrane</keyword>
<dbReference type="OrthoDB" id="422156at2759"/>
<evidence type="ECO:0000313" key="12">
    <source>
        <dbReference type="Proteomes" id="UP000187209"/>
    </source>
</evidence>
<keyword evidence="12" id="KW-1185">Reference proteome</keyword>
<comment type="subcellular location">
    <subcellularLocation>
        <location evidence="1">Golgi apparatus membrane</location>
        <topology evidence="1">Single-pass type IV membrane protein</topology>
    </subcellularLocation>
</comment>
<dbReference type="GO" id="GO:0005484">
    <property type="term" value="F:SNAP receptor activity"/>
    <property type="evidence" value="ECO:0007669"/>
    <property type="project" value="TreeGrafter"/>
</dbReference>
<evidence type="ECO:0000256" key="1">
    <source>
        <dbReference type="ARBA" id="ARBA00004409"/>
    </source>
</evidence>
<protein>
    <recommendedName>
        <fullName evidence="13">Golgi SNAP receptor complex member 1</fullName>
    </recommendedName>
</protein>
<reference evidence="11 12" key="1">
    <citation type="submission" date="2016-11" db="EMBL/GenBank/DDBJ databases">
        <title>The macronuclear genome of Stentor coeruleus: a giant cell with tiny introns.</title>
        <authorList>
            <person name="Slabodnick M."/>
            <person name="Ruby J.G."/>
            <person name="Reiff S.B."/>
            <person name="Swart E.C."/>
            <person name="Gosai S."/>
            <person name="Prabakaran S."/>
            <person name="Witkowska E."/>
            <person name="Larue G.E."/>
            <person name="Fisher S."/>
            <person name="Freeman R.M."/>
            <person name="Gunawardena J."/>
            <person name="Chu W."/>
            <person name="Stover N.A."/>
            <person name="Gregory B.D."/>
            <person name="Nowacki M."/>
            <person name="Derisi J."/>
            <person name="Roy S.W."/>
            <person name="Marshall W.F."/>
            <person name="Sood P."/>
        </authorList>
    </citation>
    <scope>NUCLEOTIDE SEQUENCE [LARGE SCALE GENOMIC DNA]</scope>
    <source>
        <strain evidence="11">WM001</strain>
    </source>
</reference>
<organism evidence="11 12">
    <name type="scientific">Stentor coeruleus</name>
    <dbReference type="NCBI Taxonomy" id="5963"/>
    <lineage>
        <taxon>Eukaryota</taxon>
        <taxon>Sar</taxon>
        <taxon>Alveolata</taxon>
        <taxon>Ciliophora</taxon>
        <taxon>Postciliodesmatophora</taxon>
        <taxon>Heterotrichea</taxon>
        <taxon>Heterotrichida</taxon>
        <taxon>Stentoridae</taxon>
        <taxon>Stentor</taxon>
    </lineage>
</organism>
<dbReference type="GO" id="GO:0048219">
    <property type="term" value="P:inter-Golgi cisterna vesicle-mediated transport"/>
    <property type="evidence" value="ECO:0007669"/>
    <property type="project" value="TreeGrafter"/>
</dbReference>
<evidence type="ECO:0008006" key="13">
    <source>
        <dbReference type="Google" id="ProtNLM"/>
    </source>
</evidence>
<keyword evidence="9" id="KW-0175">Coiled coil</keyword>
<dbReference type="AlphaFoldDB" id="A0A1R2BGQ1"/>
<evidence type="ECO:0000256" key="2">
    <source>
        <dbReference type="ARBA" id="ARBA00008473"/>
    </source>
</evidence>
<keyword evidence="6 10" id="KW-1133">Transmembrane helix</keyword>
<gene>
    <name evidence="11" type="ORF">SteCoe_24763</name>
</gene>
<evidence type="ECO:0000256" key="6">
    <source>
        <dbReference type="ARBA" id="ARBA00022989"/>
    </source>
</evidence>
<dbReference type="PANTHER" id="PTHR21094:SF2">
    <property type="entry name" value="GOLGI SNAP RECEPTOR COMPLEX MEMBER 1"/>
    <property type="match status" value="1"/>
</dbReference>
<keyword evidence="7" id="KW-0333">Golgi apparatus</keyword>
<evidence type="ECO:0000256" key="3">
    <source>
        <dbReference type="ARBA" id="ARBA00022448"/>
    </source>
</evidence>
<evidence type="ECO:0000256" key="4">
    <source>
        <dbReference type="ARBA" id="ARBA00022692"/>
    </source>
</evidence>
<dbReference type="InterPro" id="IPR023601">
    <property type="entry name" value="Golgi_SNAP_su1"/>
</dbReference>
<dbReference type="Proteomes" id="UP000187209">
    <property type="component" value="Unassembled WGS sequence"/>
</dbReference>
<dbReference type="GO" id="GO:0006888">
    <property type="term" value="P:endoplasmic reticulum to Golgi vesicle-mediated transport"/>
    <property type="evidence" value="ECO:0007669"/>
    <property type="project" value="InterPro"/>
</dbReference>
<keyword evidence="3" id="KW-0813">Transport</keyword>
<proteinExistence type="inferred from homology"/>
<name>A0A1R2BGQ1_9CILI</name>
<evidence type="ECO:0000256" key="7">
    <source>
        <dbReference type="ARBA" id="ARBA00023034"/>
    </source>
</evidence>
<accession>A0A1R2BGQ1</accession>
<dbReference type="PANTHER" id="PTHR21094">
    <property type="entry name" value="GOS-28 SNARE- RELATED"/>
    <property type="match status" value="1"/>
</dbReference>
<sequence length="212" mass="24249">MGVVDELKAQAREIERELDLKLEELEKISMSIDPECFEVSSEKNPEGVLQSSIERLLIQLKYTAEEMLKTSESQLEKSMSNAYLQSHKASLNRSSTVKKSIENKRWQQKLFGQQFLDIDTSRLDLLQREEKTIDESLQISKSILATAHEVNVSLAYQSQKLNSTSEKIIKFAEIMPGIGYLIKRISVRQKFNAIILGLAVSVCICFILYRIM</sequence>